<keyword evidence="3" id="KW-0597">Phosphoprotein</keyword>
<evidence type="ECO:0000256" key="7">
    <source>
        <dbReference type="ARBA" id="ARBA00022840"/>
    </source>
</evidence>
<dbReference type="PRINTS" id="PR00344">
    <property type="entry name" value="BCTRLSENSOR"/>
</dbReference>
<feature type="transmembrane region" description="Helical" evidence="9">
    <location>
        <begin position="78"/>
        <end position="97"/>
    </location>
</feature>
<dbReference type="KEGG" id="pdq:CL55_00007150"/>
<feature type="transmembrane region" description="Helical" evidence="9">
    <location>
        <begin position="167"/>
        <end position="191"/>
    </location>
</feature>
<dbReference type="PANTHER" id="PTHR43065">
    <property type="entry name" value="SENSOR HISTIDINE KINASE"/>
    <property type="match status" value="1"/>
</dbReference>
<keyword evidence="5" id="KW-0547">Nucleotide-binding</keyword>
<keyword evidence="9" id="KW-1133">Transmembrane helix</keyword>
<dbReference type="InterPro" id="IPR036097">
    <property type="entry name" value="HisK_dim/P_sf"/>
</dbReference>
<evidence type="ECO:0000256" key="6">
    <source>
        <dbReference type="ARBA" id="ARBA00022777"/>
    </source>
</evidence>
<dbReference type="InterPro" id="IPR005467">
    <property type="entry name" value="His_kinase_dom"/>
</dbReference>
<evidence type="ECO:0000256" key="2">
    <source>
        <dbReference type="ARBA" id="ARBA00012438"/>
    </source>
</evidence>
<accession>A0A0E3V104</accession>
<dbReference type="GO" id="GO:0000155">
    <property type="term" value="F:phosphorelay sensor kinase activity"/>
    <property type="evidence" value="ECO:0007669"/>
    <property type="project" value="InterPro"/>
</dbReference>
<feature type="transmembrane region" description="Helical" evidence="9">
    <location>
        <begin position="211"/>
        <end position="231"/>
    </location>
</feature>
<keyword evidence="12" id="KW-1185">Reference proteome</keyword>
<feature type="domain" description="Histidine kinase" evidence="10">
    <location>
        <begin position="284"/>
        <end position="498"/>
    </location>
</feature>
<dbReference type="SUPFAM" id="SSF47384">
    <property type="entry name" value="Homodimeric domain of signal transducing histidine kinase"/>
    <property type="match status" value="1"/>
</dbReference>
<dbReference type="PANTHER" id="PTHR43065:SF10">
    <property type="entry name" value="PEROXIDE STRESS-ACTIVATED HISTIDINE KINASE MAK3"/>
    <property type="match status" value="1"/>
</dbReference>
<sequence length="498" mass="56486">MSFKTTLSMIFSNIWIMESANQIFFIAFSLIGLGLFLSALHQYRANRVDGFSIYWPLSVGLFSLSSFSFGIALWTHKFFLTIANTSFIVSVFLLIFLYRSWNQRSFTKIQVSLLWLIPIIIFFLYDYLRVLPDSFKHRVALITITQELFLVWQIWELRRYYKEDRTIVVRWLIFLSAFTLLGEVCRTLWVLFGSTQTNFFLYAQDALALTLLWIGYGSTILVYVALGSFYLEKQIRKDNQIANALKSTKEENEKITELLKEKERLIYGLMKANKTAATGALSASIAHELNQPLGASNLNIQFLKMKLEKGVLNPELGKEILNSLEQDNKRAATIVRSLRSIFTEGESNSQEVQLGNLISSVLDIVKPELKSKNIQIQLRVDEGLMVQVNSSEIEQVILNLLNNAIQALANSGTLQRRIAIEAIKADKFVQLSISDNGEGVPAQFKPQLFELLSTTKQTGMGLGLWLCKHIVTRYGGSIQYEDGVGGGARFVIKLPQAH</sequence>
<evidence type="ECO:0000256" key="1">
    <source>
        <dbReference type="ARBA" id="ARBA00000085"/>
    </source>
</evidence>
<reference evidence="11 12" key="1">
    <citation type="submission" date="2014-03" db="EMBL/GenBank/DDBJ databases">
        <title>Genome of Polynucleobacter strain MWH-MoK4.</title>
        <authorList>
            <person name="Hahn M.W."/>
        </authorList>
    </citation>
    <scope>NUCLEOTIDE SEQUENCE [LARGE SCALE GENOMIC DNA]</scope>
    <source>
        <strain evidence="11 12">MWH-MoK4</strain>
    </source>
</reference>
<keyword evidence="8" id="KW-0902">Two-component regulatory system</keyword>
<evidence type="ECO:0000256" key="8">
    <source>
        <dbReference type="ARBA" id="ARBA00023012"/>
    </source>
</evidence>
<keyword evidence="9" id="KW-0472">Membrane</keyword>
<dbReference type="OrthoDB" id="8872837at2"/>
<dbReference type="InterPro" id="IPR036890">
    <property type="entry name" value="HATPase_C_sf"/>
</dbReference>
<dbReference type="CDD" id="cd00082">
    <property type="entry name" value="HisKA"/>
    <property type="match status" value="1"/>
</dbReference>
<dbReference type="SMART" id="SM00387">
    <property type="entry name" value="HATPase_c"/>
    <property type="match status" value="1"/>
</dbReference>
<evidence type="ECO:0000313" key="12">
    <source>
        <dbReference type="Proteomes" id="UP000061135"/>
    </source>
</evidence>
<dbReference type="SUPFAM" id="SSF55874">
    <property type="entry name" value="ATPase domain of HSP90 chaperone/DNA topoisomerase II/histidine kinase"/>
    <property type="match status" value="1"/>
</dbReference>
<comment type="catalytic activity">
    <reaction evidence="1">
        <text>ATP + protein L-histidine = ADP + protein N-phospho-L-histidine.</text>
        <dbReference type="EC" id="2.7.13.3"/>
    </reaction>
</comment>
<feature type="transmembrane region" description="Helical" evidence="9">
    <location>
        <begin position="137"/>
        <end position="155"/>
    </location>
</feature>
<name>A0A0E3V104_9BURK</name>
<evidence type="ECO:0000256" key="3">
    <source>
        <dbReference type="ARBA" id="ARBA00022553"/>
    </source>
</evidence>
<evidence type="ECO:0000256" key="9">
    <source>
        <dbReference type="SAM" id="Phobius"/>
    </source>
</evidence>
<dbReference type="Pfam" id="PF02518">
    <property type="entry name" value="HATPase_c"/>
    <property type="match status" value="1"/>
</dbReference>
<keyword evidence="6 11" id="KW-0418">Kinase</keyword>
<feature type="transmembrane region" description="Helical" evidence="9">
    <location>
        <begin position="109"/>
        <end position="125"/>
    </location>
</feature>
<dbReference type="EC" id="2.7.13.3" evidence="2"/>
<keyword evidence="9" id="KW-0812">Transmembrane</keyword>
<dbReference type="AlphaFoldDB" id="A0A0E3V104"/>
<evidence type="ECO:0000259" key="10">
    <source>
        <dbReference type="PROSITE" id="PS50109"/>
    </source>
</evidence>
<feature type="transmembrane region" description="Helical" evidence="9">
    <location>
        <begin position="52"/>
        <end position="72"/>
    </location>
</feature>
<gene>
    <name evidence="11" type="ORF">CL55_00007150</name>
</gene>
<dbReference type="Gene3D" id="1.10.287.130">
    <property type="match status" value="1"/>
</dbReference>
<dbReference type="InterPro" id="IPR004358">
    <property type="entry name" value="Sig_transdc_His_kin-like_C"/>
</dbReference>
<feature type="transmembrane region" description="Helical" evidence="9">
    <location>
        <begin position="20"/>
        <end position="40"/>
    </location>
</feature>
<dbReference type="PATRIC" id="fig|576611.7.peg.723"/>
<evidence type="ECO:0000256" key="4">
    <source>
        <dbReference type="ARBA" id="ARBA00022679"/>
    </source>
</evidence>
<evidence type="ECO:0000256" key="5">
    <source>
        <dbReference type="ARBA" id="ARBA00022741"/>
    </source>
</evidence>
<dbReference type="EMBL" id="CP007501">
    <property type="protein sequence ID" value="AKD25048.1"/>
    <property type="molecule type" value="Genomic_DNA"/>
</dbReference>
<evidence type="ECO:0000313" key="11">
    <source>
        <dbReference type="EMBL" id="AKD25048.1"/>
    </source>
</evidence>
<dbReference type="Gene3D" id="3.30.565.10">
    <property type="entry name" value="Histidine kinase-like ATPase, C-terminal domain"/>
    <property type="match status" value="1"/>
</dbReference>
<keyword evidence="7" id="KW-0067">ATP-binding</keyword>
<dbReference type="InterPro" id="IPR003661">
    <property type="entry name" value="HisK_dim/P_dom"/>
</dbReference>
<dbReference type="STRING" id="1835254.CL55_00007150"/>
<dbReference type="Proteomes" id="UP000061135">
    <property type="component" value="Chromosome"/>
</dbReference>
<protein>
    <recommendedName>
        <fullName evidence="2">histidine kinase</fullName>
        <ecNumber evidence="2">2.7.13.3</ecNumber>
    </recommendedName>
</protein>
<keyword evidence="4" id="KW-0808">Transferase</keyword>
<dbReference type="HOGENOM" id="CLU_547318_0_0_4"/>
<dbReference type="SMART" id="SM00388">
    <property type="entry name" value="HisKA"/>
    <property type="match status" value="1"/>
</dbReference>
<proteinExistence type="predicted"/>
<dbReference type="InterPro" id="IPR003594">
    <property type="entry name" value="HATPase_dom"/>
</dbReference>
<dbReference type="GO" id="GO:0005524">
    <property type="term" value="F:ATP binding"/>
    <property type="evidence" value="ECO:0007669"/>
    <property type="project" value="UniProtKB-KW"/>
</dbReference>
<organism evidence="11 12">
    <name type="scientific">Polynucleobacter duraquae</name>
    <dbReference type="NCBI Taxonomy" id="1835254"/>
    <lineage>
        <taxon>Bacteria</taxon>
        <taxon>Pseudomonadati</taxon>
        <taxon>Pseudomonadota</taxon>
        <taxon>Betaproteobacteria</taxon>
        <taxon>Burkholderiales</taxon>
        <taxon>Burkholderiaceae</taxon>
        <taxon>Polynucleobacter</taxon>
    </lineage>
</organism>
<dbReference type="PROSITE" id="PS50109">
    <property type="entry name" value="HIS_KIN"/>
    <property type="match status" value="1"/>
</dbReference>